<proteinExistence type="predicted"/>
<feature type="transmembrane region" description="Helical" evidence="1">
    <location>
        <begin position="61"/>
        <end position="81"/>
    </location>
</feature>
<accession>R0GQM2</accession>
<organism evidence="2 3">
    <name type="scientific">Capsella rubella</name>
    <dbReference type="NCBI Taxonomy" id="81985"/>
    <lineage>
        <taxon>Eukaryota</taxon>
        <taxon>Viridiplantae</taxon>
        <taxon>Streptophyta</taxon>
        <taxon>Embryophyta</taxon>
        <taxon>Tracheophyta</taxon>
        <taxon>Spermatophyta</taxon>
        <taxon>Magnoliopsida</taxon>
        <taxon>eudicotyledons</taxon>
        <taxon>Gunneridae</taxon>
        <taxon>Pentapetalae</taxon>
        <taxon>rosids</taxon>
        <taxon>malvids</taxon>
        <taxon>Brassicales</taxon>
        <taxon>Brassicaceae</taxon>
        <taxon>Camelineae</taxon>
        <taxon>Capsella</taxon>
    </lineage>
</organism>
<dbReference type="Proteomes" id="UP000029121">
    <property type="component" value="Unassembled WGS sequence"/>
</dbReference>
<sequence length="82" mass="9431">MHIHKWWDDAVMEEIQGQDRLVQVLAYQVDSLNSLTDRQTEEKVILLEKMLGQLVKKKHRFGLVIGVMTVGCCLLLLSILVL</sequence>
<gene>
    <name evidence="2" type="ORF">CARUB_v10007868mg</name>
</gene>
<name>R0GQM2_9BRAS</name>
<dbReference type="AlphaFoldDB" id="R0GQM2"/>
<keyword evidence="1" id="KW-0472">Membrane</keyword>
<keyword evidence="1" id="KW-0812">Transmembrane</keyword>
<evidence type="ECO:0000313" key="2">
    <source>
        <dbReference type="EMBL" id="EOA19189.1"/>
    </source>
</evidence>
<reference evidence="3" key="1">
    <citation type="journal article" date="2013" name="Nat. Genet.">
        <title>The Capsella rubella genome and the genomic consequences of rapid mating system evolution.</title>
        <authorList>
            <person name="Slotte T."/>
            <person name="Hazzouri K.M."/>
            <person name="Agren J.A."/>
            <person name="Koenig D."/>
            <person name="Maumus F."/>
            <person name="Guo Y.L."/>
            <person name="Steige K."/>
            <person name="Platts A.E."/>
            <person name="Escobar J.S."/>
            <person name="Newman L.K."/>
            <person name="Wang W."/>
            <person name="Mandakova T."/>
            <person name="Vello E."/>
            <person name="Smith L.M."/>
            <person name="Henz S.R."/>
            <person name="Steffen J."/>
            <person name="Takuno S."/>
            <person name="Brandvain Y."/>
            <person name="Coop G."/>
            <person name="Andolfatto P."/>
            <person name="Hu T.T."/>
            <person name="Blanchette M."/>
            <person name="Clark R.M."/>
            <person name="Quesneville H."/>
            <person name="Nordborg M."/>
            <person name="Gaut B.S."/>
            <person name="Lysak M.A."/>
            <person name="Jenkins J."/>
            <person name="Grimwood J."/>
            <person name="Chapman J."/>
            <person name="Prochnik S."/>
            <person name="Shu S."/>
            <person name="Rokhsar D."/>
            <person name="Schmutz J."/>
            <person name="Weigel D."/>
            <person name="Wright S.I."/>
        </authorList>
    </citation>
    <scope>NUCLEOTIDE SEQUENCE [LARGE SCALE GENOMIC DNA]</scope>
    <source>
        <strain evidence="3">cv. Monte Gargano</strain>
    </source>
</reference>
<evidence type="ECO:0000313" key="3">
    <source>
        <dbReference type="Proteomes" id="UP000029121"/>
    </source>
</evidence>
<evidence type="ECO:0000256" key="1">
    <source>
        <dbReference type="SAM" id="Phobius"/>
    </source>
</evidence>
<dbReference type="EMBL" id="KB870811">
    <property type="protein sequence ID" value="EOA19189.1"/>
    <property type="molecule type" value="Genomic_DNA"/>
</dbReference>
<keyword evidence="3" id="KW-1185">Reference proteome</keyword>
<keyword evidence="1" id="KW-1133">Transmembrane helix</keyword>
<protein>
    <submittedName>
        <fullName evidence="2">Uncharacterized protein</fullName>
    </submittedName>
</protein>